<dbReference type="EMBL" id="JBHLTR010000048">
    <property type="protein sequence ID" value="MFC0560907.1"/>
    <property type="molecule type" value="Genomic_DNA"/>
</dbReference>
<evidence type="ECO:0000313" key="2">
    <source>
        <dbReference type="Proteomes" id="UP001589833"/>
    </source>
</evidence>
<keyword evidence="2" id="KW-1185">Reference proteome</keyword>
<reference evidence="1 2" key="1">
    <citation type="submission" date="2024-09" db="EMBL/GenBank/DDBJ databases">
        <authorList>
            <person name="Sun Q."/>
            <person name="Mori K."/>
        </authorList>
    </citation>
    <scope>NUCLEOTIDE SEQUENCE [LARGE SCALE GENOMIC DNA]</scope>
    <source>
        <strain evidence="1 2">NCAIM B.02301</strain>
    </source>
</reference>
<dbReference type="RefSeq" id="WP_273848034.1">
    <property type="nucleotide sequence ID" value="NZ_JAQQWT010000046.1"/>
</dbReference>
<gene>
    <name evidence="1" type="ORF">ACFFH4_18305</name>
</gene>
<accession>A0ABV6NJF9</accession>
<protein>
    <submittedName>
        <fullName evidence="1">Uncharacterized protein</fullName>
    </submittedName>
</protein>
<organism evidence="1 2">
    <name type="scientific">Halalkalibacter alkalisediminis</name>
    <dbReference type="NCBI Taxonomy" id="935616"/>
    <lineage>
        <taxon>Bacteria</taxon>
        <taxon>Bacillati</taxon>
        <taxon>Bacillota</taxon>
        <taxon>Bacilli</taxon>
        <taxon>Bacillales</taxon>
        <taxon>Bacillaceae</taxon>
        <taxon>Halalkalibacter</taxon>
    </lineage>
</organism>
<dbReference type="Proteomes" id="UP001589833">
    <property type="component" value="Unassembled WGS sequence"/>
</dbReference>
<comment type="caution">
    <text evidence="1">The sequence shown here is derived from an EMBL/GenBank/DDBJ whole genome shotgun (WGS) entry which is preliminary data.</text>
</comment>
<sequence>MEKSELILKELQLLNRRVNEFDSNMVTKRDLESVATKKDLENMVTKQDFEQLSKKLDAVASQVAHNPEQEVILRDVSQKVKDHETDIRLIKRMMTNK</sequence>
<proteinExistence type="predicted"/>
<evidence type="ECO:0000313" key="1">
    <source>
        <dbReference type="EMBL" id="MFC0560907.1"/>
    </source>
</evidence>
<name>A0ABV6NJF9_9BACI</name>